<dbReference type="InterPro" id="IPR004042">
    <property type="entry name" value="Intein_endonuc_central"/>
</dbReference>
<dbReference type="RefSeq" id="XP_033464532.1">
    <property type="nucleotide sequence ID" value="XM_033606915.1"/>
</dbReference>
<protein>
    <recommendedName>
        <fullName evidence="2">DOD-type homing endonuclease domain-containing protein</fullName>
    </recommendedName>
</protein>
<feature type="region of interest" description="Disordered" evidence="1">
    <location>
        <begin position="226"/>
        <end position="279"/>
    </location>
</feature>
<feature type="compositionally biased region" description="Low complexity" evidence="1">
    <location>
        <begin position="231"/>
        <end position="243"/>
    </location>
</feature>
<keyword evidence="3" id="KW-1185">Reference proteome</keyword>
<reference evidence="4" key="2">
    <citation type="submission" date="2020-04" db="EMBL/GenBank/DDBJ databases">
        <authorList>
            <consortium name="NCBI Genome Project"/>
        </authorList>
    </citation>
    <scope>NUCLEOTIDE SEQUENCE</scope>
    <source>
        <strain evidence="4">CBS 342.82</strain>
    </source>
</reference>
<dbReference type="Gene3D" id="3.10.28.10">
    <property type="entry name" value="Homing endonucleases"/>
    <property type="match status" value="1"/>
</dbReference>
<evidence type="ECO:0000256" key="1">
    <source>
        <dbReference type="SAM" id="MobiDB-lite"/>
    </source>
</evidence>
<evidence type="ECO:0000313" key="3">
    <source>
        <dbReference type="Proteomes" id="UP000504637"/>
    </source>
</evidence>
<gene>
    <name evidence="4" type="ORF">K489DRAFT_397756</name>
</gene>
<feature type="domain" description="DOD-type homing endonuclease" evidence="2">
    <location>
        <begin position="401"/>
        <end position="570"/>
    </location>
</feature>
<accession>A0A6J3MHR6</accession>
<sequence length="657" mass="74404">MLATDTVVRTTLGQKTIGDLNVGDRLFDDNDMPAVCTAVDDAQIRPNVRTITYKNWNTKVDTSFECTSNHIITMKSYGVKPRIERERSVVWYARCDRTKLEEEVADLNWDQLMNRLYLETPKENERRPSDANIHEYIDSLVAQWLVAPTDSNSPLFVEFIEFKETLTDTDPNDFDEESLAPIFRETLHSHMDDYLEYMMPEQDDVPDDDDDVLDIDLDTIRPRKFQKLTLPSSPRSSDPSFRPTLTIRSSSPTKHTSQAAPSSPTHQPVPSSSQESSHADTIQLLRDEDDMDKFAAVREALPSVCKNFSGPCKTFNRLSVRFANVRQAQLALSLLEGDHFRVIDPFVVRNGDTWTMMLREYQESCANVSNRSNRKLKLYRAPLMFVPSETPAAPVPIDPYYLGIWLGDGSKTGSTITGTDKETKAFIQAYVDRLNSTRPPGTPPLILIEILSHEAGYTTTLQHPSGRTSETITSTMDCFHWRISSTVQGSNAWNPVLHGLRDLGFTGEDKSVGIPDCYMNADEDTRLAVLAGLIDSDGTLWGRFYMFTQMTYQHKKIVDDAHKLATSCGIACSPIGQVNIKNRREPRWQFYLYKGCEKFQHHLLMPRKKLNGLKPGGMTVNFDARVFHVSDPHQQECRAVSISGDLFQLANRTVAHN</sequence>
<dbReference type="PROSITE" id="PS50819">
    <property type="entry name" value="INTEIN_ENDONUCLEASE"/>
    <property type="match status" value="1"/>
</dbReference>
<reference evidence="4" key="1">
    <citation type="submission" date="2020-01" db="EMBL/GenBank/DDBJ databases">
        <authorList>
            <consortium name="DOE Joint Genome Institute"/>
            <person name="Haridas S."/>
            <person name="Albert R."/>
            <person name="Binder M."/>
            <person name="Bloem J."/>
            <person name="Labutti K."/>
            <person name="Salamov A."/>
            <person name="Andreopoulos B."/>
            <person name="Baker S.E."/>
            <person name="Barry K."/>
            <person name="Bills G."/>
            <person name="Bluhm B.H."/>
            <person name="Cannon C."/>
            <person name="Castanera R."/>
            <person name="Culley D.E."/>
            <person name="Daum C."/>
            <person name="Ezra D."/>
            <person name="Gonzalez J.B."/>
            <person name="Henrissat B."/>
            <person name="Kuo A."/>
            <person name="Liang C."/>
            <person name="Lipzen A."/>
            <person name="Lutzoni F."/>
            <person name="Magnuson J."/>
            <person name="Mondo S."/>
            <person name="Nolan M."/>
            <person name="Ohm R."/>
            <person name="Pangilinan J."/>
            <person name="Park H.-J."/>
            <person name="Ramirez L."/>
            <person name="Alfaro M."/>
            <person name="Sun H."/>
            <person name="Tritt A."/>
            <person name="Yoshinaga Y."/>
            <person name="Zwiers L.-H."/>
            <person name="Turgeon B.G."/>
            <person name="Goodwin S.B."/>
            <person name="Spatafora J.W."/>
            <person name="Crous P.W."/>
            <person name="Grigoriev I.V."/>
        </authorList>
    </citation>
    <scope>NUCLEOTIDE SEQUENCE</scope>
    <source>
        <strain evidence="4">CBS 342.82</strain>
    </source>
</reference>
<organism evidence="4">
    <name type="scientific">Dissoconium aciculare CBS 342.82</name>
    <dbReference type="NCBI Taxonomy" id="1314786"/>
    <lineage>
        <taxon>Eukaryota</taxon>
        <taxon>Fungi</taxon>
        <taxon>Dikarya</taxon>
        <taxon>Ascomycota</taxon>
        <taxon>Pezizomycotina</taxon>
        <taxon>Dothideomycetes</taxon>
        <taxon>Dothideomycetidae</taxon>
        <taxon>Mycosphaerellales</taxon>
        <taxon>Dissoconiaceae</taxon>
        <taxon>Dissoconium</taxon>
    </lineage>
</organism>
<dbReference type="InterPro" id="IPR006142">
    <property type="entry name" value="INTEIN"/>
</dbReference>
<dbReference type="AlphaFoldDB" id="A0A6J3MHR6"/>
<name>A0A6J3MHR6_9PEZI</name>
<dbReference type="GO" id="GO:0004519">
    <property type="term" value="F:endonuclease activity"/>
    <property type="evidence" value="ECO:0007669"/>
    <property type="project" value="InterPro"/>
</dbReference>
<proteinExistence type="predicted"/>
<dbReference type="OrthoDB" id="5762423at2759"/>
<dbReference type="InterPro" id="IPR027434">
    <property type="entry name" value="Homing_endonucl"/>
</dbReference>
<dbReference type="GO" id="GO:0016539">
    <property type="term" value="P:intein-mediated protein splicing"/>
    <property type="evidence" value="ECO:0007669"/>
    <property type="project" value="InterPro"/>
</dbReference>
<dbReference type="PRINTS" id="PR00379">
    <property type="entry name" value="INTEIN"/>
</dbReference>
<dbReference type="Proteomes" id="UP000504637">
    <property type="component" value="Unplaced"/>
</dbReference>
<dbReference type="SUPFAM" id="SSF55608">
    <property type="entry name" value="Homing endonucleases"/>
    <property type="match status" value="1"/>
</dbReference>
<evidence type="ECO:0000313" key="4">
    <source>
        <dbReference type="RefSeq" id="XP_033464532.1"/>
    </source>
</evidence>
<evidence type="ECO:0000259" key="2">
    <source>
        <dbReference type="PROSITE" id="PS50819"/>
    </source>
</evidence>
<reference evidence="4" key="3">
    <citation type="submission" date="2025-08" db="UniProtKB">
        <authorList>
            <consortium name="RefSeq"/>
        </authorList>
    </citation>
    <scope>IDENTIFICATION</scope>
    <source>
        <strain evidence="4">CBS 342.82</strain>
    </source>
</reference>
<feature type="compositionally biased region" description="Polar residues" evidence="1">
    <location>
        <begin position="246"/>
        <end position="279"/>
    </location>
</feature>
<dbReference type="GeneID" id="54364715"/>